<dbReference type="Proteomes" id="UP001060085">
    <property type="component" value="Linkage Group LG01"/>
</dbReference>
<comment type="caution">
    <text evidence="1">The sequence shown here is derived from an EMBL/GenBank/DDBJ whole genome shotgun (WGS) entry which is preliminary data.</text>
</comment>
<dbReference type="EMBL" id="CM044701">
    <property type="protein sequence ID" value="KAI5679916.1"/>
    <property type="molecule type" value="Genomic_DNA"/>
</dbReference>
<proteinExistence type="predicted"/>
<evidence type="ECO:0000313" key="2">
    <source>
        <dbReference type="Proteomes" id="UP001060085"/>
    </source>
</evidence>
<sequence>MDKEYFFNNGIPPPLQFEPVLHAWNTFSSGQDVNCSSEQSFLNSNWEKGTDQFTQLESTLSSMVSSPVVPSSSSAAPNDAFAIRELIGKLGPLGGMSQPFPSVTNAAAASSYIGSSVNNSCYTTPLNSPPKLQGMPILNQLAKENLPSLGNSMPMMNPPLPALSADPGFAERAAKFSCFGSRSFNGRTSQIGLNNAELPYRSTTPMTGNGKLPRVASSPSLKQAGSPLENRTSSQPQMETRSINGLVSVSDKKLVNKFPPGTAGPSSNEESSVSDQVPSGENGPKTPNDLNSRKRKTISRGKTKENDSSAPTTTANNKGSAENDDEQNAKRSKQTDANAEEKTGGKTTEAKNDANKADQKPPEPPKDYIHVRARRGQATDSHSLAERVRREKISERMKLLQDLVPGCNKVTGKALMLDEIINYVQSLQRQVEFLSMKLASVNPRLELNTDNLISKDIFQANASLPQQPLYHHVDSSTPAFYGHQPQQNPHLQQTNGSVDHPVVDTTLCRNIGLQLPPLDGFSESLPQFPSFTEEDLQSIVQMGFQSQGFPDKLCIMRIFTRFDYHWKPWPAIRDLENSSLLLSISPFDSSHFCNLYMSRSPNYEFQEWWNKQRHEENDIGPAPSSETSSFLTVDVGSPCSSDRPVTRERTRSARQISWIYLLKFQQLAGSIAFLTNGFVSILRTANRRVAAFNATPHRGESRLYKIIKVFLIIVVTLLVFELVAYFKGWHFSPPKLEAEVLDLVEYVYAHWLEIRANYLAPPLQLLANVCIVLFLIQSLDRVILVLGCAWIKLLGRKPIAQMEYPINEETTSANVENYPMVLLQIPMCNEREWRFYLAYSCAIDNYFPLNIFVAGAGFPISTSKLTLDFFIYCIIFIILVVFPDVTRVYQQSIAAVCIQDWPRERMLVQVLDDSDDLDVQDLIKAEVQKWQQRGARIIYRHRLVRTGYKAGNLKSAMSCDYVKDYQFVAIFDADFQPAPDFLKKTIPYFKGNDDLALVQTRWSFVNKDENLLTRLQNINLAFHFEVEQQVNGWFINFFGFNGTAGVWRIKALEDCGGWMDRTTVEDMDVAVRAHLCGWRFIYLNDVKCLCELPESYEAYKKQQYRWHSGPMQLFRLCFVDILRSQSFYYLVRSISKSAIFEISGESGQESKPHISFLPAAEAYTALLFLHSLLHYSSNDHVPTRSQVTRLGGILPAPQSFPFIVPYLLFENTMSVTKFNAMVSGLFQLGSSYEWIVTKKSGRSSEADLVAIMENESQPLVATSGLQRSSSESGLAELTRLEMTKKTAKANRNRLYRKELCLAFILLTASVRSLLSAQGIHFYFLLFQGVTFLVVGLDLIGEQLIMSVSTNIHPEEYHLLETCRWFL</sequence>
<name>A0ACC0C550_CATRO</name>
<evidence type="ECO:0000313" key="1">
    <source>
        <dbReference type="EMBL" id="KAI5679916.1"/>
    </source>
</evidence>
<keyword evidence="2" id="KW-1185">Reference proteome</keyword>
<organism evidence="1 2">
    <name type="scientific">Catharanthus roseus</name>
    <name type="common">Madagascar periwinkle</name>
    <name type="synonym">Vinca rosea</name>
    <dbReference type="NCBI Taxonomy" id="4058"/>
    <lineage>
        <taxon>Eukaryota</taxon>
        <taxon>Viridiplantae</taxon>
        <taxon>Streptophyta</taxon>
        <taxon>Embryophyta</taxon>
        <taxon>Tracheophyta</taxon>
        <taxon>Spermatophyta</taxon>
        <taxon>Magnoliopsida</taxon>
        <taxon>eudicotyledons</taxon>
        <taxon>Gunneridae</taxon>
        <taxon>Pentapetalae</taxon>
        <taxon>asterids</taxon>
        <taxon>lamiids</taxon>
        <taxon>Gentianales</taxon>
        <taxon>Apocynaceae</taxon>
        <taxon>Rauvolfioideae</taxon>
        <taxon>Vinceae</taxon>
        <taxon>Catharanthinae</taxon>
        <taxon>Catharanthus</taxon>
    </lineage>
</organism>
<reference evidence="2" key="1">
    <citation type="journal article" date="2023" name="Nat. Plants">
        <title>Single-cell RNA sequencing provides a high-resolution roadmap for understanding the multicellular compartmentation of specialized metabolism.</title>
        <authorList>
            <person name="Sun S."/>
            <person name="Shen X."/>
            <person name="Li Y."/>
            <person name="Li Y."/>
            <person name="Wang S."/>
            <person name="Li R."/>
            <person name="Zhang H."/>
            <person name="Shen G."/>
            <person name="Guo B."/>
            <person name="Wei J."/>
            <person name="Xu J."/>
            <person name="St-Pierre B."/>
            <person name="Chen S."/>
            <person name="Sun C."/>
        </authorList>
    </citation>
    <scope>NUCLEOTIDE SEQUENCE [LARGE SCALE GENOMIC DNA]</scope>
</reference>
<accession>A0ACC0C550</accession>
<protein>
    <submittedName>
        <fullName evidence="1">Uncharacterized protein</fullName>
    </submittedName>
</protein>
<gene>
    <name evidence="1" type="ORF">M9H77_01143</name>
</gene>